<evidence type="ECO:0000256" key="1">
    <source>
        <dbReference type="SAM" id="MobiDB-lite"/>
    </source>
</evidence>
<feature type="region of interest" description="Disordered" evidence="1">
    <location>
        <begin position="37"/>
        <end position="69"/>
    </location>
</feature>
<reference evidence="4 5" key="1">
    <citation type="submission" date="2018-03" db="EMBL/GenBank/DDBJ databases">
        <title>Bacteriophage NCPPB3778 and a type I-E CRISPR drive the evolution of the US Biological Select Agent, Rathayibacter toxicus.</title>
        <authorList>
            <person name="Davis E.W.II."/>
            <person name="Tabima J.F."/>
            <person name="Weisberg A.J."/>
            <person name="Dantas Lopes L."/>
            <person name="Wiseman M.S."/>
            <person name="Wiseman M.S."/>
            <person name="Pupko T."/>
            <person name="Belcher M.S."/>
            <person name="Sechler A.J."/>
            <person name="Tancos M.A."/>
            <person name="Schroeder B.K."/>
            <person name="Murray T.D."/>
            <person name="Luster D.G."/>
            <person name="Schneider W.L."/>
            <person name="Rogers E."/>
            <person name="Andreote F.D."/>
            <person name="Grunwald N.J."/>
            <person name="Putnam M.L."/>
            <person name="Chang J.H."/>
        </authorList>
    </citation>
    <scope>NUCLEOTIDE SEQUENCE [LARGE SCALE GENOMIC DNA]</scope>
    <source>
        <strain evidence="4 5">DSM 15932</strain>
    </source>
</reference>
<evidence type="ECO:0000259" key="3">
    <source>
        <dbReference type="PROSITE" id="PS50927"/>
    </source>
</evidence>
<dbReference type="PROSITE" id="PS50927">
    <property type="entry name" value="BULB_LECTIN"/>
    <property type="match status" value="2"/>
</dbReference>
<feature type="signal peptide" evidence="2">
    <location>
        <begin position="1"/>
        <end position="32"/>
    </location>
</feature>
<dbReference type="KEGG" id="rfs:C1I64_03890"/>
<dbReference type="Gene3D" id="2.90.10.30">
    <property type="match status" value="1"/>
</dbReference>
<dbReference type="Proteomes" id="UP000285317">
    <property type="component" value="Chromosome"/>
</dbReference>
<dbReference type="InterPro" id="IPR036426">
    <property type="entry name" value="Bulb-type_lectin_dom_sf"/>
</dbReference>
<proteinExistence type="predicted"/>
<evidence type="ECO:0000313" key="4">
    <source>
        <dbReference type="EMBL" id="AZZ51271.1"/>
    </source>
</evidence>
<evidence type="ECO:0000313" key="5">
    <source>
        <dbReference type="Proteomes" id="UP000285317"/>
    </source>
</evidence>
<dbReference type="SMART" id="SM00108">
    <property type="entry name" value="B_lectin"/>
    <property type="match status" value="1"/>
</dbReference>
<dbReference type="Gene3D" id="2.90.10.10">
    <property type="entry name" value="Bulb-type lectin domain"/>
    <property type="match status" value="3"/>
</dbReference>
<dbReference type="EMBL" id="CP028137">
    <property type="protein sequence ID" value="AZZ51271.1"/>
    <property type="molecule type" value="Genomic_DNA"/>
</dbReference>
<feature type="domain" description="Bulb-type lectin" evidence="3">
    <location>
        <begin position="170"/>
        <end position="278"/>
    </location>
</feature>
<evidence type="ECO:0000256" key="2">
    <source>
        <dbReference type="SAM" id="SignalP"/>
    </source>
</evidence>
<dbReference type="InterPro" id="IPR001480">
    <property type="entry name" value="Bulb-type_lectin_dom"/>
</dbReference>
<feature type="chain" id="PRO_5019157561" description="Bulb-type lectin domain-containing protein" evidence="2">
    <location>
        <begin position="33"/>
        <end position="278"/>
    </location>
</feature>
<gene>
    <name evidence="4" type="ORF">C1I64_03890</name>
</gene>
<dbReference type="SUPFAM" id="SSF51110">
    <property type="entry name" value="alpha-D-mannose-specific plant lectins"/>
    <property type="match status" value="2"/>
</dbReference>
<organism evidence="4 5">
    <name type="scientific">Rathayibacter festucae DSM 15932</name>
    <dbReference type="NCBI Taxonomy" id="1328866"/>
    <lineage>
        <taxon>Bacteria</taxon>
        <taxon>Bacillati</taxon>
        <taxon>Actinomycetota</taxon>
        <taxon>Actinomycetes</taxon>
        <taxon>Micrococcales</taxon>
        <taxon>Microbacteriaceae</taxon>
        <taxon>Rathayibacter</taxon>
    </lineage>
</organism>
<feature type="domain" description="Bulb-type lectin" evidence="3">
    <location>
        <begin position="60"/>
        <end position="166"/>
    </location>
</feature>
<protein>
    <recommendedName>
        <fullName evidence="3">Bulb-type lectin domain-containing protein</fullName>
    </recommendedName>
</protein>
<keyword evidence="2" id="KW-0732">Signal</keyword>
<sequence length="278" mass="28262">MTSTSHPRSLASGLVALVAAGTLLLGATPALAESAAGAASSPSGAPAWSAGAGTTAEPPHDTLGTGGTLAPGEQLTSKNGLFRAVMQTDGDLVGSGPSGVIWRTGTHGAGNRFVLQNDGDAVVLGADGSVKWATGTSDDTLTVQLDDSGVLKLVDDEGDLAWDSQSQLPGSVLYAPNYLSTGDVLRSDDGRYLTVMQSNGDLVVHGPTGTVWQSGTSGVDNGLYVAENGVASIYDWRDTVVWTNGPASGAGGPFRFVMQNDGALVEYDGQGHVVWSSR</sequence>
<dbReference type="RefSeq" id="WP_127886264.1">
    <property type="nucleotide sequence ID" value="NZ_CP028137.1"/>
</dbReference>
<dbReference type="AlphaFoldDB" id="A0A3T0SY16"/>
<name>A0A3T0SY16_9MICO</name>
<accession>A0A3T0SY16</accession>
<feature type="compositionally biased region" description="Low complexity" evidence="1">
    <location>
        <begin position="37"/>
        <end position="56"/>
    </location>
</feature>